<dbReference type="InterPro" id="IPR037185">
    <property type="entry name" value="EmrE-like"/>
</dbReference>
<dbReference type="EMBL" id="JAFLEQ010000003">
    <property type="protein sequence ID" value="MBN9643045.1"/>
    <property type="molecule type" value="Genomic_DNA"/>
</dbReference>
<name>A0A939DXI9_9CORY</name>
<dbReference type="SUPFAM" id="SSF103481">
    <property type="entry name" value="Multidrug resistance efflux transporter EmrE"/>
    <property type="match status" value="1"/>
</dbReference>
<reference evidence="1" key="1">
    <citation type="submission" date="2021-03" db="EMBL/GenBank/DDBJ databases">
        <authorList>
            <person name="Sun Q."/>
        </authorList>
    </citation>
    <scope>NUCLEOTIDE SEQUENCE</scope>
    <source>
        <strain evidence="1">CCM 8862</strain>
    </source>
</reference>
<gene>
    <name evidence="1" type="ORF">JZY06_00145</name>
</gene>
<accession>A0A939DXI9</accession>
<evidence type="ECO:0000313" key="1">
    <source>
        <dbReference type="EMBL" id="MBN9643045.1"/>
    </source>
</evidence>
<keyword evidence="2" id="KW-1185">Reference proteome</keyword>
<dbReference type="Proteomes" id="UP000664332">
    <property type="component" value="Unassembled WGS sequence"/>
</dbReference>
<evidence type="ECO:0008006" key="3">
    <source>
        <dbReference type="Google" id="ProtNLM"/>
    </source>
</evidence>
<organism evidence="1 2">
    <name type="scientific">Corynebacterium mendelii</name>
    <dbReference type="NCBI Taxonomy" id="2765362"/>
    <lineage>
        <taxon>Bacteria</taxon>
        <taxon>Bacillati</taxon>
        <taxon>Actinomycetota</taxon>
        <taxon>Actinomycetes</taxon>
        <taxon>Mycobacteriales</taxon>
        <taxon>Corynebacteriaceae</taxon>
        <taxon>Corynebacterium</taxon>
    </lineage>
</organism>
<protein>
    <recommendedName>
        <fullName evidence="3">EamA domain-containing protein</fullName>
    </recommendedName>
</protein>
<evidence type="ECO:0000313" key="2">
    <source>
        <dbReference type="Proteomes" id="UP000664332"/>
    </source>
</evidence>
<proteinExistence type="predicted"/>
<dbReference type="RefSeq" id="WP_207117464.1">
    <property type="nucleotide sequence ID" value="NZ_JAFLEQ010000003.1"/>
</dbReference>
<sequence length="113" mass="11597">MVHPGRPMVNAPVRALSAGLVCSLWNRTLPTGSWWWKSMVLEVNVGGFSPLLFIAADLLPGGAAIVANTAPRVVMALSPLRGRRVHAVEVAAGCMAVTGVAALVPPSSGATDG</sequence>
<comment type="caution">
    <text evidence="1">The sequence shown here is derived from an EMBL/GenBank/DDBJ whole genome shotgun (WGS) entry which is preliminary data.</text>
</comment>
<dbReference type="AlphaFoldDB" id="A0A939DXI9"/>